<accession>A0A6V7UF09</accession>
<protein>
    <submittedName>
        <fullName evidence="2">Uncharacterized protein</fullName>
    </submittedName>
</protein>
<feature type="signal peptide" evidence="1">
    <location>
        <begin position="1"/>
        <end position="20"/>
    </location>
</feature>
<name>A0A6V7UF09_MELEN</name>
<keyword evidence="1" id="KW-0732">Signal</keyword>
<reference evidence="2 3" key="1">
    <citation type="submission" date="2020-08" db="EMBL/GenBank/DDBJ databases">
        <authorList>
            <person name="Koutsovoulos G."/>
            <person name="Danchin GJ E."/>
        </authorList>
    </citation>
    <scope>NUCLEOTIDE SEQUENCE [LARGE SCALE GENOMIC DNA]</scope>
</reference>
<comment type="caution">
    <text evidence="2">The sequence shown here is derived from an EMBL/GenBank/DDBJ whole genome shotgun (WGS) entry which is preliminary data.</text>
</comment>
<evidence type="ECO:0000313" key="3">
    <source>
        <dbReference type="Proteomes" id="UP000580250"/>
    </source>
</evidence>
<dbReference type="AlphaFoldDB" id="A0A6V7UF09"/>
<evidence type="ECO:0000313" key="2">
    <source>
        <dbReference type="EMBL" id="CAD2153289.1"/>
    </source>
</evidence>
<evidence type="ECO:0000256" key="1">
    <source>
        <dbReference type="SAM" id="SignalP"/>
    </source>
</evidence>
<sequence>MLFILIFLVTNLFCLNKISALEQHHVEKIADFLLVKENVQTKVYVEGQDTERGISGDVAKNFKIGWNEIEKTMSNREEIEDFFKKYKKFV</sequence>
<dbReference type="EMBL" id="CAJEWN010000053">
    <property type="protein sequence ID" value="CAD2153289.1"/>
    <property type="molecule type" value="Genomic_DNA"/>
</dbReference>
<gene>
    <name evidence="2" type="ORF">MENT_LOCUS11060</name>
</gene>
<dbReference type="Proteomes" id="UP000580250">
    <property type="component" value="Unassembled WGS sequence"/>
</dbReference>
<proteinExistence type="predicted"/>
<feature type="chain" id="PRO_5027869997" evidence="1">
    <location>
        <begin position="21"/>
        <end position="90"/>
    </location>
</feature>
<organism evidence="2 3">
    <name type="scientific">Meloidogyne enterolobii</name>
    <name type="common">Root-knot nematode worm</name>
    <name type="synonym">Meloidogyne mayaguensis</name>
    <dbReference type="NCBI Taxonomy" id="390850"/>
    <lineage>
        <taxon>Eukaryota</taxon>
        <taxon>Metazoa</taxon>
        <taxon>Ecdysozoa</taxon>
        <taxon>Nematoda</taxon>
        <taxon>Chromadorea</taxon>
        <taxon>Rhabditida</taxon>
        <taxon>Tylenchina</taxon>
        <taxon>Tylenchomorpha</taxon>
        <taxon>Tylenchoidea</taxon>
        <taxon>Meloidogynidae</taxon>
        <taxon>Meloidogyninae</taxon>
        <taxon>Meloidogyne</taxon>
    </lineage>
</organism>